<protein>
    <submittedName>
        <fullName evidence="1">Uncharacterized protein</fullName>
    </submittedName>
</protein>
<sequence length="117" mass="13218">MINCFSEEESSSLSSMLASPTPENTLSYKIFISKDKSICRKFQVKFSVVRLKAENNPGIKSSLVFLNQTRAILPELHKSGQLLEGSKWDIFSIFSRDFCRPITAALITQLVQVFLVQ</sequence>
<reference evidence="1" key="1">
    <citation type="submission" date="2017-07" db="EMBL/GenBank/DDBJ databases">
        <authorList>
            <person name="Mikheyev A."/>
            <person name="Grau M."/>
        </authorList>
    </citation>
    <scope>NUCLEOTIDE SEQUENCE</scope>
    <source>
        <tissue evidence="1">Venom_gland</tissue>
    </source>
</reference>
<proteinExistence type="predicted"/>
<reference evidence="1" key="2">
    <citation type="submission" date="2017-12" db="EMBL/GenBank/DDBJ databases">
        <title>Coralsnake Venomics: Analyses of Venom Gland Transcriptomes and Proteomes of Six Brazilian Taxa.</title>
        <authorList>
            <person name="Aird S.D."/>
            <person name="Jorge da Silva N."/>
            <person name="Qiu L."/>
            <person name="Villar-Briones A."/>
            <person name="Aparecida-Saddi V."/>
            <person name="Campos-Telles M.P."/>
            <person name="Grau M."/>
            <person name="Mikheyev A.S."/>
        </authorList>
    </citation>
    <scope>NUCLEOTIDE SEQUENCE</scope>
    <source>
        <tissue evidence="1">Venom_gland</tissue>
    </source>
</reference>
<name>A0A2H6N3I8_9SAUR</name>
<organism evidence="1">
    <name type="scientific">Micrurus carvalhoi</name>
    <dbReference type="NCBI Taxonomy" id="3147026"/>
    <lineage>
        <taxon>Eukaryota</taxon>
        <taxon>Metazoa</taxon>
        <taxon>Chordata</taxon>
        <taxon>Craniata</taxon>
        <taxon>Vertebrata</taxon>
        <taxon>Euteleostomi</taxon>
        <taxon>Lepidosauria</taxon>
        <taxon>Squamata</taxon>
        <taxon>Bifurcata</taxon>
        <taxon>Unidentata</taxon>
        <taxon>Episquamata</taxon>
        <taxon>Toxicofera</taxon>
        <taxon>Serpentes</taxon>
        <taxon>Colubroidea</taxon>
        <taxon>Elapidae</taxon>
        <taxon>Elapinae</taxon>
        <taxon>Micrurus</taxon>
    </lineage>
</organism>
<evidence type="ECO:0000313" key="1">
    <source>
        <dbReference type="EMBL" id="LAA23694.1"/>
    </source>
</evidence>
<accession>A0A2H6N3I8</accession>
<dbReference type="AlphaFoldDB" id="A0A2H6N3I8"/>
<dbReference type="EMBL" id="IACI01044192">
    <property type="protein sequence ID" value="LAA23694.1"/>
    <property type="molecule type" value="Transcribed_RNA"/>
</dbReference>